<dbReference type="FunFam" id="3.40.50.300:FF:000491">
    <property type="entry name" value="E3 ubiquitin-protein ligase RNF213"/>
    <property type="match status" value="1"/>
</dbReference>
<evidence type="ECO:0000313" key="4">
    <source>
        <dbReference type="Proteomes" id="UP000727407"/>
    </source>
</evidence>
<keyword evidence="4" id="KW-1185">Reference proteome</keyword>
<feature type="non-terminal residue" evidence="3">
    <location>
        <position position="2257"/>
    </location>
</feature>
<comment type="caution">
    <text evidence="3">The sequence shown here is derived from an EMBL/GenBank/DDBJ whole genome shotgun (WGS) entry which is preliminary data.</text>
</comment>
<proteinExistence type="predicted"/>
<feature type="domain" description="AAA+ ATPase" evidence="2">
    <location>
        <begin position="1530"/>
        <end position="1675"/>
    </location>
</feature>
<name>A0A8J4TYF4_CLAMG</name>
<dbReference type="Proteomes" id="UP000727407">
    <property type="component" value="Unassembled WGS sequence"/>
</dbReference>
<organism evidence="3 4">
    <name type="scientific">Clarias magur</name>
    <name type="common">Asian catfish</name>
    <name type="synonym">Macropteronotus magur</name>
    <dbReference type="NCBI Taxonomy" id="1594786"/>
    <lineage>
        <taxon>Eukaryota</taxon>
        <taxon>Metazoa</taxon>
        <taxon>Chordata</taxon>
        <taxon>Craniata</taxon>
        <taxon>Vertebrata</taxon>
        <taxon>Euteleostomi</taxon>
        <taxon>Actinopterygii</taxon>
        <taxon>Neopterygii</taxon>
        <taxon>Teleostei</taxon>
        <taxon>Ostariophysi</taxon>
        <taxon>Siluriformes</taxon>
        <taxon>Clariidae</taxon>
        <taxon>Clarias</taxon>
    </lineage>
</organism>
<dbReference type="InterPro" id="IPR031248">
    <property type="entry name" value="RNF213"/>
</dbReference>
<dbReference type="PANTHER" id="PTHR22605:SF16">
    <property type="entry name" value="E3 UBIQUITIN-PROTEIN LIGASE RNF213"/>
    <property type="match status" value="1"/>
</dbReference>
<keyword evidence="1" id="KW-0175">Coiled coil</keyword>
<reference evidence="3" key="1">
    <citation type="submission" date="2020-07" db="EMBL/GenBank/DDBJ databases">
        <title>Clarias magur genome sequencing, assembly and annotation.</title>
        <authorList>
            <person name="Kushwaha B."/>
            <person name="Kumar R."/>
            <person name="Das P."/>
            <person name="Joshi C.G."/>
            <person name="Kumar D."/>
            <person name="Nagpure N.S."/>
            <person name="Pandey M."/>
            <person name="Agarwal S."/>
            <person name="Srivastava S."/>
            <person name="Singh M."/>
            <person name="Sahoo L."/>
            <person name="Jayasankar P."/>
            <person name="Meher P.K."/>
            <person name="Koringa P.G."/>
            <person name="Iquebal M.A."/>
            <person name="Das S.P."/>
            <person name="Bit A."/>
            <person name="Patnaik S."/>
            <person name="Patel N."/>
            <person name="Shah T.M."/>
            <person name="Hinsu A."/>
            <person name="Jena J.K."/>
        </authorList>
    </citation>
    <scope>NUCLEOTIDE SEQUENCE</scope>
    <source>
        <strain evidence="3">CIFAMagur01</strain>
        <tissue evidence="3">Testis</tissue>
    </source>
</reference>
<dbReference type="GO" id="GO:0005524">
    <property type="term" value="F:ATP binding"/>
    <property type="evidence" value="ECO:0007669"/>
    <property type="project" value="InterPro"/>
</dbReference>
<dbReference type="Gene3D" id="3.40.50.300">
    <property type="entry name" value="P-loop containing nucleotide triphosphate hydrolases"/>
    <property type="match status" value="2"/>
</dbReference>
<dbReference type="CDD" id="cd00009">
    <property type="entry name" value="AAA"/>
    <property type="match status" value="1"/>
</dbReference>
<sequence length="2257" mass="260932">ENMDAFQKAIKEAEEDFKRLESRKSKVKVLSDLNQDLPVDVKHLETTLSIDLDKEDRSLKAVIGILLSEEPGSDTYFLNVQPFEKIHCLPKSTYFKELWRKTAKHVKDTEFSDTEFIPLDQVYDQIYKPAVEEFKNSYEALRDLSMSVQDLETKLGTFLNNMSKELMTMGEVFSDGKDEWIQKTEEHIKRYRALQAAKENAEVIIELKNNLELCGDFGGIDNIERDSCANMEWLKIAYETHGSVERSSLQQATDINESGIYIIKIPSGAQTKVLEEMINVGKCYLELRDAGHILFQDWEMAAYCEQGRDIKIWVKFGITNVEIKGYRLLLDELKGLCESMSGCLSEWLKYTEQKRNTYYHLNYFTAKQLVYLCCSLAEFRIGWENISTGLLNMLSIMKDNIKEDDVKNALIKALETPVDSGESQESLKLKKFLNDYPEVIEYFLDTGYREEQIKAAIMFCEEDELVPGGYNDSETTDEYRDTVMECIDDNATDEEWVQEWCEKYEERREMVLKNQMKFKGGLTTEDVSFSMTEEQIEAAFANLENSDEKIVMLWKTYHNKLSGLVSDKFVDLDVLGETMNHLSKSAEVTVKRKLPIILEGGKPNLISCKDVEMLPLCLSLYNDKEQPLPTYDEILVCTSETTAEDVELIIRRAVQPGSMHEKIYCLLNAEKLNHDVSRKFEAIFYQKTQETHVQGDMYKSDYQFIIFCDSKVHQSYVATAFDMFKRTVTENLKRNEEIKQYLLHKHQTGSEDETGFMKLNQPDQFQLKTKLIFSEHAGMGKSLYVNNLVKVSEENLKSAGFTYKTIRISQSQLRMEDIVSQLRQYADKPMDKVPRIFHFDIPPVVTKGLYTFLLQLFVLRCFHSSDGAIWRCNDSHIYLVEYTKRKYRECDRHCSEISPQVEDVFLEMLPTVKCLSPEETLRHLEQKRSFDKDYQLMDDAEFRSEAFQRTYQYFKTYRLKPDHLESFSFNPRAVEDSPKEWLECLLQFCDIKNPSWGELRNFTHFLNSQLKKCEQSVFCSAALKDDLTGFKKFVVKFMMTMSKDFSMRSLKTSDDSDEKEEEAAADEVALKEFQLRRRWEQQAHPYILFNADNESMTFLGFHIHNLDAVDARTKVVVERKIIDKRLFNQLKAQGVPFTIDFEKMPRVQQLDIIGRVLGVQITEDPDVTYQLTLDNVMKILAIHLRFESDIPVIIMGETGCGKTRLVQFMCDLLRSGKQRQNLIVVRVHGGTSSETIYNKVRKAIEISKQNEMDNFYTVLFFDEANTTEAINAIKEVICDKSVNGEQIDAPRLKIIAACNPYRKHSKEAIEQLERAGLGYRVRSENTEEKLGQIPMRQLVYRVQPLPPSLTPLVWDFGKLNEHTQVLYITQMVKTFFHKEKLPNDGHQALFTKVISAFQKHMAELTDECRMVSLRDIERCMKTVMWFYQQRHTLFKVIDKRKEAEGSKEINNDLVRSLILAIGVCYLASLENRNKYLEQISKAFSLSCDDIQREIEFCKEAFISNVDCPASVAKNNALKENVFMMVVCMNLRIPLFLVGKPGSSKSLSKTIAAHAMQGKTSPNDLFRGYKQAQLASFQCSPHSTPDGIISIFRQCAQFQHQKDLDEYVAVVVLDEIGLAEDSPKMPLKTLHPLLEYGCVDDESPDEFKKVGFIGISNWSLDPAKMNRGILVLRTSPLTGELENTARDICSSDKEAVNNEISCLIPKLTEFYLKVLEEQKTEFFGLRDFYSLVKLIMCYAIEANGRPADEDLTRAVQRNFDGLDSLNVLEIFWEFFMERTKKCDSISLIRENLEIKTSGFTSRYLLLPTVNHAALQILKSQKIIDESNVEIIFGSGFPHDEEYSQVCRTVNRIKTCMETGRSVVLLNIQSLYESLYDALNQCYVKLGGSCYVDLGLGSHRVKCRVKEEFRLIVIEEKSIVYEQFPTPLLNRLEKHCLEISDILPDHAKELQYELEEWLSKFVTQDSSESNHLISTKKYDTIVGYTEDTCASVLLHCCPQIVSQELDHDEREKVLEMAKEMLLQCATPDSVLRATKHMKEISEKFLEVYFAKQPHGNLIEALKKYRAPETDGICLEISTYSRLLNKKDVEEINSELDITRHDSCLLLLNEFNTEQSFSQTVSEFLGTGPKARKLLILQSFFDDPKKSPRLLFCVRHYLWIYLEDSVASALAYILAVIDGDNNLDNLIIDEPSEKTEFWLNVFQEEQWDLLKVLITFYYDRNQSVLSSSGDQTKSWTCHFPFSWVLKERFEEIWSSVISLK</sequence>
<evidence type="ECO:0000259" key="2">
    <source>
        <dbReference type="SMART" id="SM00382"/>
    </source>
</evidence>
<feature type="domain" description="AAA+ ATPase" evidence="2">
    <location>
        <begin position="1188"/>
        <end position="1331"/>
    </location>
</feature>
<feature type="coiled-coil region" evidence="1">
    <location>
        <begin position="3"/>
        <end position="30"/>
    </location>
</feature>
<dbReference type="InterPro" id="IPR027417">
    <property type="entry name" value="P-loop_NTPase"/>
</dbReference>
<dbReference type="OrthoDB" id="2423195at2759"/>
<dbReference type="InterPro" id="IPR003593">
    <property type="entry name" value="AAA+_ATPase"/>
</dbReference>
<dbReference type="GO" id="GO:0016887">
    <property type="term" value="F:ATP hydrolysis activity"/>
    <property type="evidence" value="ECO:0007669"/>
    <property type="project" value="InterPro"/>
</dbReference>
<gene>
    <name evidence="3" type="ORF">DAT39_020701</name>
</gene>
<dbReference type="InterPro" id="IPR011704">
    <property type="entry name" value="ATPase_dyneun-rel_AAA"/>
</dbReference>
<protein>
    <submittedName>
        <fullName evidence="3">E3 ubiquitin-protein ligase</fullName>
    </submittedName>
</protein>
<dbReference type="SMART" id="SM00382">
    <property type="entry name" value="AAA"/>
    <property type="match status" value="2"/>
</dbReference>
<accession>A0A8J4TYF4</accession>
<dbReference type="SUPFAM" id="SSF52540">
    <property type="entry name" value="P-loop containing nucleoside triphosphate hydrolases"/>
    <property type="match status" value="2"/>
</dbReference>
<dbReference type="EMBL" id="QNUK01000791">
    <property type="protein sequence ID" value="KAF5889602.1"/>
    <property type="molecule type" value="Genomic_DNA"/>
</dbReference>
<dbReference type="Pfam" id="PF07728">
    <property type="entry name" value="AAA_5"/>
    <property type="match status" value="1"/>
</dbReference>
<evidence type="ECO:0000313" key="3">
    <source>
        <dbReference type="EMBL" id="KAF5889602.1"/>
    </source>
</evidence>
<dbReference type="PANTHER" id="PTHR22605">
    <property type="entry name" value="RZ-TYPE DOMAIN-CONTAINING PROTEIN"/>
    <property type="match status" value="1"/>
</dbReference>
<evidence type="ECO:0000256" key="1">
    <source>
        <dbReference type="SAM" id="Coils"/>
    </source>
</evidence>
<feature type="non-terminal residue" evidence="3">
    <location>
        <position position="1"/>
    </location>
</feature>
<dbReference type="GO" id="GO:0004842">
    <property type="term" value="F:ubiquitin-protein transferase activity"/>
    <property type="evidence" value="ECO:0007669"/>
    <property type="project" value="InterPro"/>
</dbReference>